<gene>
    <name evidence="1" type="ORF">K444DRAFT_28166</name>
</gene>
<accession>A0A2J6T388</accession>
<dbReference type="Proteomes" id="UP000235371">
    <property type="component" value="Unassembled WGS sequence"/>
</dbReference>
<proteinExistence type="predicted"/>
<dbReference type="AlphaFoldDB" id="A0A2J6T388"/>
<protein>
    <recommendedName>
        <fullName evidence="3">YCII-related domain-containing protein</fullName>
    </recommendedName>
</protein>
<keyword evidence="2" id="KW-1185">Reference proteome</keyword>
<organism evidence="1 2">
    <name type="scientific">Hyaloscypha bicolor E</name>
    <dbReference type="NCBI Taxonomy" id="1095630"/>
    <lineage>
        <taxon>Eukaryota</taxon>
        <taxon>Fungi</taxon>
        <taxon>Dikarya</taxon>
        <taxon>Ascomycota</taxon>
        <taxon>Pezizomycotina</taxon>
        <taxon>Leotiomycetes</taxon>
        <taxon>Helotiales</taxon>
        <taxon>Hyaloscyphaceae</taxon>
        <taxon>Hyaloscypha</taxon>
        <taxon>Hyaloscypha bicolor</taxon>
    </lineage>
</organism>
<dbReference type="SUPFAM" id="SSF54909">
    <property type="entry name" value="Dimeric alpha+beta barrel"/>
    <property type="match status" value="1"/>
</dbReference>
<dbReference type="InterPro" id="IPR011008">
    <property type="entry name" value="Dimeric_a/b-barrel"/>
</dbReference>
<name>A0A2J6T388_9HELO</name>
<dbReference type="InParanoid" id="A0A2J6T388"/>
<evidence type="ECO:0008006" key="3">
    <source>
        <dbReference type="Google" id="ProtNLM"/>
    </source>
</evidence>
<dbReference type="EMBL" id="KZ613846">
    <property type="protein sequence ID" value="PMD57477.1"/>
    <property type="molecule type" value="Genomic_DNA"/>
</dbReference>
<dbReference type="InterPro" id="IPR051807">
    <property type="entry name" value="Sec-metab_biosynth-assoc"/>
</dbReference>
<evidence type="ECO:0000313" key="2">
    <source>
        <dbReference type="Proteomes" id="UP000235371"/>
    </source>
</evidence>
<dbReference type="PANTHER" id="PTHR33606">
    <property type="entry name" value="PROTEIN YCII"/>
    <property type="match status" value="1"/>
</dbReference>
<dbReference type="GeneID" id="36579647"/>
<dbReference type="Gene3D" id="3.30.70.1060">
    <property type="entry name" value="Dimeric alpha+beta barrel"/>
    <property type="match status" value="1"/>
</dbReference>
<dbReference type="PANTHER" id="PTHR33606:SF3">
    <property type="entry name" value="PROTEIN YCII"/>
    <property type="match status" value="1"/>
</dbReference>
<evidence type="ECO:0000313" key="1">
    <source>
        <dbReference type="EMBL" id="PMD57477.1"/>
    </source>
</evidence>
<sequence length="131" mass="14996">MAEQDASPLRKFESSKMQLEWIVLVEDFPGKELERLDVRHKHVEHVEPRLDPETGVYKMGGIFLHEAPKEGEAMKIRDVASVIKANSAEEALEEVKLDPYYTHGIWDPSTIKIFPFICAVRNPGGYHVRKP</sequence>
<dbReference type="OrthoDB" id="5519740at2759"/>
<dbReference type="RefSeq" id="XP_024734381.1">
    <property type="nucleotide sequence ID" value="XM_024871565.1"/>
</dbReference>
<reference evidence="1 2" key="1">
    <citation type="submission" date="2016-04" db="EMBL/GenBank/DDBJ databases">
        <title>A degradative enzymes factory behind the ericoid mycorrhizal symbiosis.</title>
        <authorList>
            <consortium name="DOE Joint Genome Institute"/>
            <person name="Martino E."/>
            <person name="Morin E."/>
            <person name="Grelet G."/>
            <person name="Kuo A."/>
            <person name="Kohler A."/>
            <person name="Daghino S."/>
            <person name="Barry K."/>
            <person name="Choi C."/>
            <person name="Cichocki N."/>
            <person name="Clum A."/>
            <person name="Copeland A."/>
            <person name="Hainaut M."/>
            <person name="Haridas S."/>
            <person name="Labutti K."/>
            <person name="Lindquist E."/>
            <person name="Lipzen A."/>
            <person name="Khouja H.-R."/>
            <person name="Murat C."/>
            <person name="Ohm R."/>
            <person name="Olson A."/>
            <person name="Spatafora J."/>
            <person name="Veneault-Fourrey C."/>
            <person name="Henrissat B."/>
            <person name="Grigoriev I."/>
            <person name="Martin F."/>
            <person name="Perotto S."/>
        </authorList>
    </citation>
    <scope>NUCLEOTIDE SEQUENCE [LARGE SCALE GENOMIC DNA]</scope>
    <source>
        <strain evidence="1 2">E</strain>
    </source>
</reference>